<dbReference type="AlphaFoldDB" id="A0AAV2NSG1"/>
<evidence type="ECO:0000256" key="8">
    <source>
        <dbReference type="ARBA" id="ARBA00023170"/>
    </source>
</evidence>
<evidence type="ECO:0000256" key="5">
    <source>
        <dbReference type="ARBA" id="ARBA00022725"/>
    </source>
</evidence>
<accession>A0AAV2NSG1</accession>
<dbReference type="PANTHER" id="PTHR21137">
    <property type="entry name" value="ODORANT RECEPTOR"/>
    <property type="match status" value="1"/>
</dbReference>
<evidence type="ECO:0000256" key="2">
    <source>
        <dbReference type="ARBA" id="ARBA00022475"/>
    </source>
</evidence>
<comment type="subcellular location">
    <subcellularLocation>
        <location evidence="1 10">Cell membrane</location>
        <topology evidence="1 10">Multi-pass membrane protein</topology>
    </subcellularLocation>
</comment>
<sequence>MREINFQNVNLLNSRANMLSGNLLPMAGDDSFPIFWRIYRAIVWSIELIHAIALIAGIIVTPKEKALKDGIISVVVIIEASFLLTSIYARKKLTMQVIQKMNDILRTADGIMEDIVKTTLKPIILPFIIYGVASVISVTIWTIHPIVLVFKKTTFFYVDYNLPAAFSPEPFSVSVLIPSTIIMTMGGVYLFLRKYSLDVYMMHLVLMLTAQYRYTAKKLSLLFQYPQNDSNNARKNSHLVTDEWLERELRTLCRHQNNVLSISIMLRKLLSVNFSLLYLNSVFRFCFLGILMSTIPSLTFMEGISIISFAAGSVMQFFLLCSSVQTLSDASTEVTDKAFDEGWYQFRPSMKRIFILLILANNLECKIAAIEKFNLSLPSFMTIMNQSYSIALLFLRAK</sequence>
<keyword evidence="8 10" id="KW-0675">Receptor</keyword>
<evidence type="ECO:0000256" key="10">
    <source>
        <dbReference type="RuleBase" id="RU351113"/>
    </source>
</evidence>
<keyword evidence="12" id="KW-1185">Reference proteome</keyword>
<dbReference type="GO" id="GO:0007165">
    <property type="term" value="P:signal transduction"/>
    <property type="evidence" value="ECO:0007669"/>
    <property type="project" value="UniProtKB-KW"/>
</dbReference>
<keyword evidence="2" id="KW-1003">Cell membrane</keyword>
<dbReference type="GO" id="GO:0005549">
    <property type="term" value="F:odorant binding"/>
    <property type="evidence" value="ECO:0007669"/>
    <property type="project" value="InterPro"/>
</dbReference>
<feature type="transmembrane region" description="Helical" evidence="10">
    <location>
        <begin position="270"/>
        <end position="292"/>
    </location>
</feature>
<evidence type="ECO:0000313" key="11">
    <source>
        <dbReference type="EMBL" id="CAL1682739.1"/>
    </source>
</evidence>
<keyword evidence="9 10" id="KW-0807">Transducer</keyword>
<reference evidence="11" key="1">
    <citation type="submission" date="2024-04" db="EMBL/GenBank/DDBJ databases">
        <authorList>
            <consortium name="Molecular Ecology Group"/>
        </authorList>
    </citation>
    <scope>NUCLEOTIDE SEQUENCE</scope>
</reference>
<keyword evidence="5 10" id="KW-0552">Olfaction</keyword>
<feature type="transmembrane region" description="Helical" evidence="10">
    <location>
        <begin position="298"/>
        <end position="321"/>
    </location>
</feature>
<dbReference type="EMBL" id="OZ034827">
    <property type="protein sequence ID" value="CAL1682739.1"/>
    <property type="molecule type" value="Genomic_DNA"/>
</dbReference>
<feature type="transmembrane region" description="Helical" evidence="10">
    <location>
        <begin position="41"/>
        <end position="59"/>
    </location>
</feature>
<keyword evidence="7 10" id="KW-0472">Membrane</keyword>
<feature type="transmembrane region" description="Helical" evidence="10">
    <location>
        <begin position="127"/>
        <end position="150"/>
    </location>
</feature>
<keyword evidence="6 10" id="KW-1133">Transmembrane helix</keyword>
<proteinExistence type="inferred from homology"/>
<dbReference type="InterPro" id="IPR004117">
    <property type="entry name" value="7tm6_olfct_rcpt"/>
</dbReference>
<evidence type="ECO:0000256" key="3">
    <source>
        <dbReference type="ARBA" id="ARBA00022606"/>
    </source>
</evidence>
<comment type="caution">
    <text evidence="10">Lacks conserved residue(s) required for the propagation of feature annotation.</text>
</comment>
<evidence type="ECO:0000313" key="12">
    <source>
        <dbReference type="Proteomes" id="UP001497644"/>
    </source>
</evidence>
<evidence type="ECO:0000256" key="7">
    <source>
        <dbReference type="ARBA" id="ARBA00023136"/>
    </source>
</evidence>
<dbReference type="GO" id="GO:0005886">
    <property type="term" value="C:plasma membrane"/>
    <property type="evidence" value="ECO:0007669"/>
    <property type="project" value="UniProtKB-SubCell"/>
</dbReference>
<dbReference type="Pfam" id="PF02949">
    <property type="entry name" value="7tm_6"/>
    <property type="match status" value="1"/>
</dbReference>
<name>A0AAV2NSG1_9HYME</name>
<evidence type="ECO:0000256" key="4">
    <source>
        <dbReference type="ARBA" id="ARBA00022692"/>
    </source>
</evidence>
<protein>
    <recommendedName>
        <fullName evidence="10">Odorant receptor</fullName>
    </recommendedName>
</protein>
<comment type="similarity">
    <text evidence="10">Belongs to the insect chemoreceptor superfamily. Heteromeric odorant receptor channel (TC 1.A.69) family.</text>
</comment>
<gene>
    <name evidence="11" type="ORF">LPLAT_LOCUS8622</name>
</gene>
<evidence type="ECO:0000256" key="1">
    <source>
        <dbReference type="ARBA" id="ARBA00004651"/>
    </source>
</evidence>
<organism evidence="11 12">
    <name type="scientific">Lasius platythorax</name>
    <dbReference type="NCBI Taxonomy" id="488582"/>
    <lineage>
        <taxon>Eukaryota</taxon>
        <taxon>Metazoa</taxon>
        <taxon>Ecdysozoa</taxon>
        <taxon>Arthropoda</taxon>
        <taxon>Hexapoda</taxon>
        <taxon>Insecta</taxon>
        <taxon>Pterygota</taxon>
        <taxon>Neoptera</taxon>
        <taxon>Endopterygota</taxon>
        <taxon>Hymenoptera</taxon>
        <taxon>Apocrita</taxon>
        <taxon>Aculeata</taxon>
        <taxon>Formicoidea</taxon>
        <taxon>Formicidae</taxon>
        <taxon>Formicinae</taxon>
        <taxon>Lasius</taxon>
        <taxon>Lasius</taxon>
    </lineage>
</organism>
<keyword evidence="3 10" id="KW-0716">Sensory transduction</keyword>
<keyword evidence="4 10" id="KW-0812">Transmembrane</keyword>
<feature type="transmembrane region" description="Helical" evidence="10">
    <location>
        <begin position="71"/>
        <end position="89"/>
    </location>
</feature>
<evidence type="ECO:0000256" key="9">
    <source>
        <dbReference type="ARBA" id="ARBA00023224"/>
    </source>
</evidence>
<evidence type="ECO:0000256" key="6">
    <source>
        <dbReference type="ARBA" id="ARBA00022989"/>
    </source>
</evidence>
<feature type="transmembrane region" description="Helical" evidence="10">
    <location>
        <begin position="170"/>
        <end position="192"/>
    </location>
</feature>
<dbReference type="GO" id="GO:0004984">
    <property type="term" value="F:olfactory receptor activity"/>
    <property type="evidence" value="ECO:0007669"/>
    <property type="project" value="InterPro"/>
</dbReference>
<dbReference type="Proteomes" id="UP001497644">
    <property type="component" value="Chromosome 4"/>
</dbReference>
<dbReference type="PANTHER" id="PTHR21137:SF35">
    <property type="entry name" value="ODORANT RECEPTOR 19A-RELATED"/>
    <property type="match status" value="1"/>
</dbReference>